<evidence type="ECO:0008006" key="2">
    <source>
        <dbReference type="Google" id="ProtNLM"/>
    </source>
</evidence>
<dbReference type="Gene3D" id="2.60.120.380">
    <property type="match status" value="1"/>
</dbReference>
<dbReference type="NCBIfam" id="TIGR04131">
    <property type="entry name" value="Bac_Flav_CTERM"/>
    <property type="match status" value="1"/>
</dbReference>
<name>A0A0F9PRP6_9ZZZZ</name>
<dbReference type="Pfam" id="PF13585">
    <property type="entry name" value="CHU_C"/>
    <property type="match status" value="1"/>
</dbReference>
<evidence type="ECO:0000313" key="1">
    <source>
        <dbReference type="EMBL" id="KKM95787.1"/>
    </source>
</evidence>
<organism evidence="1">
    <name type="scientific">marine sediment metagenome</name>
    <dbReference type="NCBI Taxonomy" id="412755"/>
    <lineage>
        <taxon>unclassified sequences</taxon>
        <taxon>metagenomes</taxon>
        <taxon>ecological metagenomes</taxon>
    </lineage>
</organism>
<protein>
    <recommendedName>
        <fullName evidence="2">Ig-like domain-containing protein</fullName>
    </recommendedName>
</protein>
<dbReference type="InterPro" id="IPR026341">
    <property type="entry name" value="T9SS_type_B"/>
</dbReference>
<comment type="caution">
    <text evidence="1">The sequence shown here is derived from an EMBL/GenBank/DDBJ whole genome shotgun (WGS) entry which is preliminary data.</text>
</comment>
<sequence length="623" mass="68878">MVTQHKLVLRAKRCYFWLTQAYLLMNRYPILFLTLLFLGTIMQAQVAPDCANAIPICNNTPTNGGTNGYGNDDFNGATKSGCLEQTLDGTIESNSAWYRFRTGASGQLGFNIRISAEEDWDFAVYKTDDCDTLGQPIRCNFFDNQDGSAFIGVGEEPTGSMDAVQYEDWLDVTAGEDYYLFINNFSNVNSGFSIQFSGNIFITNPNDALDCSIVDNLLGPPISACGNESVLLNATISDALQYRWFKDEGSGFSQIAREHDPSLEVSMSANYRVEIERPNSMVVSEVQVAFSTIPVAFPPGNEASCSNLEVVDFAQKDTIILGNQDAGQFVVSYHASLEDATNGMHALPKQYPTQFGAQTIFVRVSSIENPRCFDVSQSFQLINLETPLLDFPKEAFLCQENAGILIGAKNPNPGYTYSWNSGENTPNIEVFQAGTYSLTATNTASGISCSTVRTVIVSISRPPEITDIEIEDLSNNNRVTIFAQGTNVLEYRLDYGAYQTSSTFSQVLPGEHLITINDPMGCGSITEHIVVVGYPKFFTPNNDGVNDVWHISGLELLQDPSVSIFNRYGKLIVKLDGTAYNWVGTFRGRLLPESDYWFRLTYTNGDGQSVEAKYIDNHFSLKR</sequence>
<proteinExistence type="predicted"/>
<reference evidence="1" key="1">
    <citation type="journal article" date="2015" name="Nature">
        <title>Complex archaea that bridge the gap between prokaryotes and eukaryotes.</title>
        <authorList>
            <person name="Spang A."/>
            <person name="Saw J.H."/>
            <person name="Jorgensen S.L."/>
            <person name="Zaremba-Niedzwiedzka K."/>
            <person name="Martijn J."/>
            <person name="Lind A.E."/>
            <person name="van Eijk R."/>
            <person name="Schleper C."/>
            <person name="Guy L."/>
            <person name="Ettema T.J."/>
        </authorList>
    </citation>
    <scope>NUCLEOTIDE SEQUENCE</scope>
</reference>
<accession>A0A0F9PRP6</accession>
<dbReference type="EMBL" id="LAZR01005961">
    <property type="protein sequence ID" value="KKM95787.1"/>
    <property type="molecule type" value="Genomic_DNA"/>
</dbReference>
<dbReference type="AlphaFoldDB" id="A0A0F9PRP6"/>
<gene>
    <name evidence="1" type="ORF">LCGC14_1184680</name>
</gene>